<gene>
    <name evidence="1" type="ORF">MtrunA17_Chr5g0436711</name>
</gene>
<dbReference type="EMBL" id="PSQE01000005">
    <property type="protein sequence ID" value="RHN57096.1"/>
    <property type="molecule type" value="Genomic_DNA"/>
</dbReference>
<proteinExistence type="predicted"/>
<organism evidence="1">
    <name type="scientific">Medicago truncatula</name>
    <name type="common">Barrel medic</name>
    <name type="synonym">Medicago tribuloides</name>
    <dbReference type="NCBI Taxonomy" id="3880"/>
    <lineage>
        <taxon>Eukaryota</taxon>
        <taxon>Viridiplantae</taxon>
        <taxon>Streptophyta</taxon>
        <taxon>Embryophyta</taxon>
        <taxon>Tracheophyta</taxon>
        <taxon>Spermatophyta</taxon>
        <taxon>Magnoliopsida</taxon>
        <taxon>eudicotyledons</taxon>
        <taxon>Gunneridae</taxon>
        <taxon>Pentapetalae</taxon>
        <taxon>rosids</taxon>
        <taxon>fabids</taxon>
        <taxon>Fabales</taxon>
        <taxon>Fabaceae</taxon>
        <taxon>Papilionoideae</taxon>
        <taxon>50 kb inversion clade</taxon>
        <taxon>NPAAA clade</taxon>
        <taxon>Hologalegina</taxon>
        <taxon>IRL clade</taxon>
        <taxon>Trifolieae</taxon>
        <taxon>Medicago</taxon>
    </lineage>
</organism>
<protein>
    <submittedName>
        <fullName evidence="1">Uncharacterized protein</fullName>
    </submittedName>
</protein>
<sequence length="67" mass="7660">MILLIGGTSCEGFVLAGGILTTYGGYHYCDVTKAITWFCLFINGMNQSRFIYYYDHDFHVNNTKNHL</sequence>
<name>A0A396HUS3_MEDTR</name>
<comment type="caution">
    <text evidence="1">The sequence shown here is derived from an EMBL/GenBank/DDBJ whole genome shotgun (WGS) entry which is preliminary data.</text>
</comment>
<dbReference type="Gramene" id="rna32594">
    <property type="protein sequence ID" value="RHN57096.1"/>
    <property type="gene ID" value="gene32594"/>
</dbReference>
<reference evidence="1" key="1">
    <citation type="journal article" date="2018" name="Nat. Plants">
        <title>Whole-genome landscape of Medicago truncatula symbiotic genes.</title>
        <authorList>
            <person name="Pecrix Y."/>
            <person name="Gamas P."/>
            <person name="Carrere S."/>
        </authorList>
    </citation>
    <scope>NUCLEOTIDE SEQUENCE</scope>
    <source>
        <tissue evidence="1">Leaves</tissue>
    </source>
</reference>
<accession>A0A396HUS3</accession>
<dbReference type="Proteomes" id="UP000265566">
    <property type="component" value="Chromosome 5"/>
</dbReference>
<evidence type="ECO:0000313" key="1">
    <source>
        <dbReference type="EMBL" id="RHN57096.1"/>
    </source>
</evidence>
<dbReference type="AlphaFoldDB" id="A0A396HUS3"/>